<keyword evidence="3" id="KW-1185">Reference proteome</keyword>
<feature type="compositionally biased region" description="Basic residues" evidence="1">
    <location>
        <begin position="95"/>
        <end position="106"/>
    </location>
</feature>
<feature type="region of interest" description="Disordered" evidence="1">
    <location>
        <begin position="75"/>
        <end position="106"/>
    </location>
</feature>
<feature type="compositionally biased region" description="Basic and acidic residues" evidence="1">
    <location>
        <begin position="77"/>
        <end position="86"/>
    </location>
</feature>
<dbReference type="Proteomes" id="UP001152604">
    <property type="component" value="Unassembled WGS sequence"/>
</dbReference>
<evidence type="ECO:0000313" key="2">
    <source>
        <dbReference type="EMBL" id="CAH2402791.1"/>
    </source>
</evidence>
<sequence>MRWVGRISGTSARDAWIGRIGLQTFATYESGSGVEPRVSGVRNFDLKWLPGLIETANYELPIPLETTPQPTIKIRKRDRERAERTRLAGGPKPALRARCRTRTRKG</sequence>
<dbReference type="EMBL" id="CAKXZS010000024">
    <property type="protein sequence ID" value="CAH2402791.1"/>
    <property type="molecule type" value="Genomic_DNA"/>
</dbReference>
<evidence type="ECO:0000256" key="1">
    <source>
        <dbReference type="SAM" id="MobiDB-lite"/>
    </source>
</evidence>
<reference evidence="2" key="1">
    <citation type="submission" date="2022-03" db="EMBL/GenBank/DDBJ databases">
        <authorList>
            <person name="Brunel B."/>
        </authorList>
    </citation>
    <scope>NUCLEOTIDE SEQUENCE</scope>
    <source>
        <strain evidence="2">STM4922sample</strain>
    </source>
</reference>
<comment type="caution">
    <text evidence="2">The sequence shown here is derived from an EMBL/GenBank/DDBJ whole genome shotgun (WGS) entry which is preliminary data.</text>
</comment>
<organism evidence="2 3">
    <name type="scientific">Mesorhizobium ventifaucium</name>
    <dbReference type="NCBI Taxonomy" id="666020"/>
    <lineage>
        <taxon>Bacteria</taxon>
        <taxon>Pseudomonadati</taxon>
        <taxon>Pseudomonadota</taxon>
        <taxon>Alphaproteobacteria</taxon>
        <taxon>Hyphomicrobiales</taxon>
        <taxon>Phyllobacteriaceae</taxon>
        <taxon>Mesorhizobium</taxon>
    </lineage>
</organism>
<accession>A0ABN8K0F9</accession>
<evidence type="ECO:0000313" key="3">
    <source>
        <dbReference type="Proteomes" id="UP001152604"/>
    </source>
</evidence>
<name>A0ABN8K0F9_9HYPH</name>
<gene>
    <name evidence="2" type="ORF">MES4922_300057</name>
</gene>
<protein>
    <submittedName>
        <fullName evidence="2">Uncharacterized protein</fullName>
    </submittedName>
</protein>
<proteinExistence type="predicted"/>